<comment type="caution">
    <text evidence="2">The sequence shown here is derived from an EMBL/GenBank/DDBJ whole genome shotgun (WGS) entry which is preliminary data.</text>
</comment>
<dbReference type="Proteomes" id="UP001521074">
    <property type="component" value="Unassembled WGS sequence"/>
</dbReference>
<dbReference type="EMBL" id="JAJSOJ010000037">
    <property type="protein sequence ID" value="MCE0744474.1"/>
    <property type="molecule type" value="Genomic_DNA"/>
</dbReference>
<evidence type="ECO:0000256" key="1">
    <source>
        <dbReference type="SAM" id="MobiDB-lite"/>
    </source>
</evidence>
<reference evidence="2 3" key="1">
    <citation type="submission" date="2021-12" db="EMBL/GenBank/DDBJ databases">
        <title>Genome sequence of Acetobacter sicerae DmPark20a_162.</title>
        <authorList>
            <person name="Chaston J.M."/>
        </authorList>
    </citation>
    <scope>NUCLEOTIDE SEQUENCE [LARGE SCALE GENOMIC DNA]</scope>
    <source>
        <strain evidence="2 3">DmPark20a_162</strain>
    </source>
</reference>
<dbReference type="RefSeq" id="WP_232878251.1">
    <property type="nucleotide sequence ID" value="NZ_JAJSOJ010000037.1"/>
</dbReference>
<protein>
    <submittedName>
        <fullName evidence="2">Uncharacterized protein</fullName>
    </submittedName>
</protein>
<feature type="region of interest" description="Disordered" evidence="1">
    <location>
        <begin position="60"/>
        <end position="131"/>
    </location>
</feature>
<evidence type="ECO:0000313" key="2">
    <source>
        <dbReference type="EMBL" id="MCE0744474.1"/>
    </source>
</evidence>
<name>A0ABS8VXP2_9PROT</name>
<evidence type="ECO:0000313" key="3">
    <source>
        <dbReference type="Proteomes" id="UP001521074"/>
    </source>
</evidence>
<keyword evidence="3" id="KW-1185">Reference proteome</keyword>
<feature type="compositionally biased region" description="Basic residues" evidence="1">
    <location>
        <begin position="64"/>
        <end position="78"/>
    </location>
</feature>
<accession>A0ABS8VXP2</accession>
<gene>
    <name evidence="2" type="ORF">LWC05_11325</name>
</gene>
<proteinExistence type="predicted"/>
<sequence>MIPRKKGAVVVRQRLAWIEKQLEDGFSRQAVLTMLQEQDGLDLTFSSFLKTLQRARLEAPARMKATRTARLTRKADRRIRREAEQQNRRVIRKPKEEVTEKVVDRPPLHSLIGPPLEEPTPKETPVSLEPVFGHQPKQKSFWKRVFGG</sequence>
<organism evidence="2 3">
    <name type="scientific">Acetobacter sicerae</name>
    <dbReference type="NCBI Taxonomy" id="85325"/>
    <lineage>
        <taxon>Bacteria</taxon>
        <taxon>Pseudomonadati</taxon>
        <taxon>Pseudomonadota</taxon>
        <taxon>Alphaproteobacteria</taxon>
        <taxon>Acetobacterales</taxon>
        <taxon>Acetobacteraceae</taxon>
        <taxon>Acetobacter</taxon>
    </lineage>
</organism>
<feature type="compositionally biased region" description="Basic and acidic residues" evidence="1">
    <location>
        <begin position="79"/>
        <end position="107"/>
    </location>
</feature>